<dbReference type="InterPro" id="IPR029045">
    <property type="entry name" value="ClpP/crotonase-like_dom_sf"/>
</dbReference>
<gene>
    <name evidence="3" type="ORF">L3Y34_003066</name>
</gene>
<accession>A0AAE9A9I4</accession>
<dbReference type="Proteomes" id="UP000827892">
    <property type="component" value="Chromosome IV"/>
</dbReference>
<keyword evidence="1" id="KW-1133">Transmembrane helix</keyword>
<evidence type="ECO:0000313" key="3">
    <source>
        <dbReference type="EMBL" id="ULT93325.1"/>
    </source>
</evidence>
<name>A0AAE9A9I4_CAEBR</name>
<sequence>MSTWIHLLLLLLPIVSGTYQEATPEQKNAAVWIVIGCICGGMAISASVAVGIFMMNRRNADQVLVLRIPGGTELWARAADKSFAMEVCLTRNQASGQKAEDRGIVSKVFPVDQVVGEAVKLGEKVADQ</sequence>
<protein>
    <submittedName>
        <fullName evidence="3">Uncharacterized protein</fullName>
    </submittedName>
</protein>
<keyword evidence="2" id="KW-0732">Signal</keyword>
<dbReference type="Gene3D" id="3.90.226.10">
    <property type="entry name" value="2-enoyl-CoA Hydratase, Chain A, domain 1"/>
    <property type="match status" value="1"/>
</dbReference>
<evidence type="ECO:0000256" key="2">
    <source>
        <dbReference type="SAM" id="SignalP"/>
    </source>
</evidence>
<keyword evidence="1" id="KW-0812">Transmembrane</keyword>
<dbReference type="AlphaFoldDB" id="A0AAE9A9I4"/>
<evidence type="ECO:0000256" key="1">
    <source>
        <dbReference type="SAM" id="Phobius"/>
    </source>
</evidence>
<dbReference type="EMBL" id="CP090894">
    <property type="protein sequence ID" value="ULT93325.1"/>
    <property type="molecule type" value="Genomic_DNA"/>
</dbReference>
<feature type="signal peptide" evidence="2">
    <location>
        <begin position="1"/>
        <end position="17"/>
    </location>
</feature>
<keyword evidence="1" id="KW-0472">Membrane</keyword>
<feature type="transmembrane region" description="Helical" evidence="1">
    <location>
        <begin position="30"/>
        <end position="54"/>
    </location>
</feature>
<dbReference type="SUPFAM" id="SSF52096">
    <property type="entry name" value="ClpP/crotonase"/>
    <property type="match status" value="1"/>
</dbReference>
<proteinExistence type="predicted"/>
<dbReference type="InterPro" id="IPR001753">
    <property type="entry name" value="Enoyl-CoA_hydra/iso"/>
</dbReference>
<feature type="chain" id="PRO_5042108621" evidence="2">
    <location>
        <begin position="18"/>
        <end position="128"/>
    </location>
</feature>
<organism evidence="3 4">
    <name type="scientific">Caenorhabditis briggsae</name>
    <dbReference type="NCBI Taxonomy" id="6238"/>
    <lineage>
        <taxon>Eukaryota</taxon>
        <taxon>Metazoa</taxon>
        <taxon>Ecdysozoa</taxon>
        <taxon>Nematoda</taxon>
        <taxon>Chromadorea</taxon>
        <taxon>Rhabditida</taxon>
        <taxon>Rhabditina</taxon>
        <taxon>Rhabditomorpha</taxon>
        <taxon>Rhabditoidea</taxon>
        <taxon>Rhabditidae</taxon>
        <taxon>Peloderinae</taxon>
        <taxon>Caenorhabditis</taxon>
    </lineage>
</organism>
<reference evidence="3 4" key="1">
    <citation type="submission" date="2022-05" db="EMBL/GenBank/DDBJ databases">
        <title>Chromosome-level reference genomes for two strains of Caenorhabditis briggsae: an improved platform for comparative genomics.</title>
        <authorList>
            <person name="Stevens L."/>
            <person name="Andersen E.C."/>
        </authorList>
    </citation>
    <scope>NUCLEOTIDE SEQUENCE [LARGE SCALE GENOMIC DNA]</scope>
    <source>
        <strain evidence="3">QX1410_ONT</strain>
        <tissue evidence="3">Whole-organism</tissue>
    </source>
</reference>
<evidence type="ECO:0000313" key="4">
    <source>
        <dbReference type="Proteomes" id="UP000827892"/>
    </source>
</evidence>
<dbReference type="Pfam" id="PF00378">
    <property type="entry name" value="ECH_1"/>
    <property type="match status" value="1"/>
</dbReference>